<gene>
    <name evidence="2" type="ORF">EVA_12051</name>
</gene>
<keyword evidence="1" id="KW-0472">Membrane</keyword>
<accession>J9GJQ7</accession>
<comment type="caution">
    <text evidence="2">The sequence shown here is derived from an EMBL/GenBank/DDBJ whole genome shotgun (WGS) entry which is preliminary data.</text>
</comment>
<sequence length="32" mass="3824">YMVLHVVTGKWDKVTPFMYIISACFIVNFLMR</sequence>
<dbReference type="AlphaFoldDB" id="J9GJQ7"/>
<keyword evidence="1" id="KW-1133">Transmembrane helix</keyword>
<proteinExistence type="predicted"/>
<organism evidence="2">
    <name type="scientific">gut metagenome</name>
    <dbReference type="NCBI Taxonomy" id="749906"/>
    <lineage>
        <taxon>unclassified sequences</taxon>
        <taxon>metagenomes</taxon>
        <taxon>organismal metagenomes</taxon>
    </lineage>
</organism>
<protein>
    <submittedName>
        <fullName evidence="2">Uncharacterized protein</fullName>
    </submittedName>
</protein>
<evidence type="ECO:0000256" key="1">
    <source>
        <dbReference type="SAM" id="Phobius"/>
    </source>
</evidence>
<name>J9GJQ7_9ZZZZ</name>
<keyword evidence="1" id="KW-0812">Transmembrane</keyword>
<dbReference type="EMBL" id="AMCI01003635">
    <property type="protein sequence ID" value="EJW99844.1"/>
    <property type="molecule type" value="Genomic_DNA"/>
</dbReference>
<feature type="transmembrane region" description="Helical" evidence="1">
    <location>
        <begin position="14"/>
        <end position="31"/>
    </location>
</feature>
<evidence type="ECO:0000313" key="2">
    <source>
        <dbReference type="EMBL" id="EJW99844.1"/>
    </source>
</evidence>
<feature type="non-terminal residue" evidence="2">
    <location>
        <position position="1"/>
    </location>
</feature>
<reference evidence="2" key="1">
    <citation type="journal article" date="2012" name="PLoS ONE">
        <title>Gene sets for utilization of primary and secondary nutrition supplies in the distal gut of endangered iberian lynx.</title>
        <authorList>
            <person name="Alcaide M."/>
            <person name="Messina E."/>
            <person name="Richter M."/>
            <person name="Bargiela R."/>
            <person name="Peplies J."/>
            <person name="Huws S.A."/>
            <person name="Newbold C.J."/>
            <person name="Golyshin P.N."/>
            <person name="Simon M.A."/>
            <person name="Lopez G."/>
            <person name="Yakimov M.M."/>
            <person name="Ferrer M."/>
        </authorList>
    </citation>
    <scope>NUCLEOTIDE SEQUENCE</scope>
</reference>